<evidence type="ECO:0000313" key="3">
    <source>
        <dbReference type="Proteomes" id="UP000663828"/>
    </source>
</evidence>
<organism evidence="1 3">
    <name type="scientific">Adineta ricciae</name>
    <name type="common">Rotifer</name>
    <dbReference type="NCBI Taxonomy" id="249248"/>
    <lineage>
        <taxon>Eukaryota</taxon>
        <taxon>Metazoa</taxon>
        <taxon>Spiralia</taxon>
        <taxon>Gnathifera</taxon>
        <taxon>Rotifera</taxon>
        <taxon>Eurotatoria</taxon>
        <taxon>Bdelloidea</taxon>
        <taxon>Adinetida</taxon>
        <taxon>Adinetidae</taxon>
        <taxon>Adineta</taxon>
    </lineage>
</organism>
<accession>A0A814NM12</accession>
<protein>
    <recommendedName>
        <fullName evidence="4">Phytanoyl-CoA dioxygenase</fullName>
    </recommendedName>
</protein>
<dbReference type="AlphaFoldDB" id="A0A814NM12"/>
<comment type="caution">
    <text evidence="1">The sequence shown here is derived from an EMBL/GenBank/DDBJ whole genome shotgun (WGS) entry which is preliminary data.</text>
</comment>
<evidence type="ECO:0000313" key="1">
    <source>
        <dbReference type="EMBL" id="CAF1093302.1"/>
    </source>
</evidence>
<proteinExistence type="predicted"/>
<keyword evidence="3" id="KW-1185">Reference proteome</keyword>
<dbReference type="Gene3D" id="2.60.120.620">
    <property type="entry name" value="q2cbj1_9rhob like domain"/>
    <property type="match status" value="1"/>
</dbReference>
<evidence type="ECO:0008006" key="4">
    <source>
        <dbReference type="Google" id="ProtNLM"/>
    </source>
</evidence>
<dbReference type="EMBL" id="CAJNOR010001363">
    <property type="protein sequence ID" value="CAF1129404.1"/>
    <property type="molecule type" value="Genomic_DNA"/>
</dbReference>
<dbReference type="EMBL" id="CAJNOR010001184">
    <property type="protein sequence ID" value="CAF1093302.1"/>
    <property type="molecule type" value="Genomic_DNA"/>
</dbReference>
<dbReference type="SUPFAM" id="SSF51197">
    <property type="entry name" value="Clavaminate synthase-like"/>
    <property type="match status" value="1"/>
</dbReference>
<reference evidence="1" key="1">
    <citation type="submission" date="2021-02" db="EMBL/GenBank/DDBJ databases">
        <authorList>
            <person name="Nowell W R."/>
        </authorList>
    </citation>
    <scope>NUCLEOTIDE SEQUENCE</scope>
</reference>
<dbReference type="Proteomes" id="UP000663828">
    <property type="component" value="Unassembled WGS sequence"/>
</dbReference>
<name>A0A814NM12_ADIRI</name>
<sequence length="87" mass="10605">MKRGDILIRDVRHIHRGTPNRTNEPRPMVVLGYSRRWLFRPEVQIRVAREVLEQVPARTRQWLRFNPVFNTLEEAQKDKELYRSFAY</sequence>
<gene>
    <name evidence="1" type="ORF">XAT740_LOCUS17958</name>
    <name evidence="2" type="ORF">XAT740_LOCUS19818</name>
</gene>
<evidence type="ECO:0000313" key="2">
    <source>
        <dbReference type="EMBL" id="CAF1129404.1"/>
    </source>
</evidence>